<keyword evidence="7" id="KW-1185">Reference proteome</keyword>
<dbReference type="EMBL" id="FNIT01000006">
    <property type="protein sequence ID" value="SDO39234.1"/>
    <property type="molecule type" value="Genomic_DNA"/>
</dbReference>
<dbReference type="InterPro" id="IPR024087">
    <property type="entry name" value="Creatininase-like_sf"/>
</dbReference>
<evidence type="ECO:0000256" key="3">
    <source>
        <dbReference type="ARBA" id="ARBA00022801"/>
    </source>
</evidence>
<evidence type="ECO:0000313" key="6">
    <source>
        <dbReference type="EMBL" id="SDO39234.1"/>
    </source>
</evidence>
<organism evidence="6 7">
    <name type="scientific">Aureimonas jatrophae</name>
    <dbReference type="NCBI Taxonomy" id="1166073"/>
    <lineage>
        <taxon>Bacteria</taxon>
        <taxon>Pseudomonadati</taxon>
        <taxon>Pseudomonadota</taxon>
        <taxon>Alphaproteobacteria</taxon>
        <taxon>Hyphomicrobiales</taxon>
        <taxon>Aurantimonadaceae</taxon>
        <taxon>Aureimonas</taxon>
    </lineage>
</organism>
<evidence type="ECO:0000256" key="1">
    <source>
        <dbReference type="ARBA" id="ARBA00001947"/>
    </source>
</evidence>
<evidence type="ECO:0000256" key="4">
    <source>
        <dbReference type="ARBA" id="ARBA00022833"/>
    </source>
</evidence>
<proteinExistence type="inferred from homology"/>
<dbReference type="PANTHER" id="PTHR35005:SF1">
    <property type="entry name" value="2-AMINO-5-FORMYLAMINO-6-RIBOSYLAMINOPYRIMIDIN-4(3H)-ONE 5'-MONOPHOSPHATE DEFORMYLASE"/>
    <property type="match status" value="1"/>
</dbReference>
<comment type="cofactor">
    <cofactor evidence="1">
        <name>Zn(2+)</name>
        <dbReference type="ChEBI" id="CHEBI:29105"/>
    </cofactor>
</comment>
<accession>A0A1H0J6F2</accession>
<reference evidence="6 7" key="1">
    <citation type="submission" date="2016-10" db="EMBL/GenBank/DDBJ databases">
        <authorList>
            <person name="de Groot N.N."/>
        </authorList>
    </citation>
    <scope>NUCLEOTIDE SEQUENCE [LARGE SCALE GENOMIC DNA]</scope>
    <source>
        <strain evidence="7">L7-484,KACC 16230,DSM 25025</strain>
    </source>
</reference>
<dbReference type="AlphaFoldDB" id="A0A1H0J6F2"/>
<dbReference type="GO" id="GO:0016811">
    <property type="term" value="F:hydrolase activity, acting on carbon-nitrogen (but not peptide) bonds, in linear amides"/>
    <property type="evidence" value="ECO:0007669"/>
    <property type="project" value="TreeGrafter"/>
</dbReference>
<dbReference type="SUPFAM" id="SSF102215">
    <property type="entry name" value="Creatininase"/>
    <property type="match status" value="1"/>
</dbReference>
<evidence type="ECO:0000313" key="7">
    <source>
        <dbReference type="Proteomes" id="UP000198793"/>
    </source>
</evidence>
<dbReference type="PANTHER" id="PTHR35005">
    <property type="entry name" value="3-DEHYDRO-SCYLLO-INOSOSE HYDROLASE"/>
    <property type="match status" value="1"/>
</dbReference>
<dbReference type="GO" id="GO:0046872">
    <property type="term" value="F:metal ion binding"/>
    <property type="evidence" value="ECO:0007669"/>
    <property type="project" value="UniProtKB-KW"/>
</dbReference>
<dbReference type="OrthoDB" id="9801445at2"/>
<dbReference type="InterPro" id="IPR003785">
    <property type="entry name" value="Creatininase/forma_Hydrolase"/>
</dbReference>
<dbReference type="GO" id="GO:0009231">
    <property type="term" value="P:riboflavin biosynthetic process"/>
    <property type="evidence" value="ECO:0007669"/>
    <property type="project" value="TreeGrafter"/>
</dbReference>
<dbReference type="Proteomes" id="UP000198793">
    <property type="component" value="Unassembled WGS sequence"/>
</dbReference>
<protein>
    <submittedName>
        <fullName evidence="6">Creatinine amidohydrolase</fullName>
    </submittedName>
</protein>
<keyword evidence="3 6" id="KW-0378">Hydrolase</keyword>
<keyword evidence="4" id="KW-0862">Zinc</keyword>
<evidence type="ECO:0000256" key="2">
    <source>
        <dbReference type="ARBA" id="ARBA00022723"/>
    </source>
</evidence>
<keyword evidence="2" id="KW-0479">Metal-binding</keyword>
<gene>
    <name evidence="6" type="ORF">SAMN05192530_10621</name>
</gene>
<dbReference type="STRING" id="1166073.SAMN05192530_10621"/>
<dbReference type="Gene3D" id="3.40.50.10310">
    <property type="entry name" value="Creatininase"/>
    <property type="match status" value="1"/>
</dbReference>
<evidence type="ECO:0000256" key="5">
    <source>
        <dbReference type="ARBA" id="ARBA00024029"/>
    </source>
</evidence>
<dbReference type="Pfam" id="PF02633">
    <property type="entry name" value="Creatininase"/>
    <property type="match status" value="1"/>
</dbReference>
<comment type="similarity">
    <text evidence="5">Belongs to the creatininase superfamily.</text>
</comment>
<dbReference type="RefSeq" id="WP_090674194.1">
    <property type="nucleotide sequence ID" value="NZ_FNIT01000006.1"/>
</dbReference>
<sequence>MPLRRHFEDNTSAELARLRDDLAAAVAILPVAAIEQHGAHLPIGTDALIGEAMGERMMALLPSDLAATLLPVQRIGASDEHLGFPGTLSLGSRAMSSLIEAIGTGLIASGFRRLAVISSHGGNSAAVDIAALALRRRGMLCATASWNRFGLPETGWPAHEISHGVHGGAVETALMLHLHPSLVRLDQVGECTSLQAELERGNRHLRAHGRLGFGWLAGDLNPIGTVGDARLATAEIGARIANHQASRCAEFVLEIARFDLSRLVQTDAPTPISRSEP</sequence>
<name>A0A1H0J6F2_9HYPH</name>